<dbReference type="PANTHER" id="PTHR13337:SF2">
    <property type="entry name" value="SUCCINATE DEHYDROGENASE [UBIQUINONE] CYTOCHROME B SMALL SUBUNIT, MITOCHONDRIAL"/>
    <property type="match status" value="1"/>
</dbReference>
<dbReference type="Proteomes" id="UP001303373">
    <property type="component" value="Chromosome 14"/>
</dbReference>
<dbReference type="InterPro" id="IPR007992">
    <property type="entry name" value="CybS"/>
</dbReference>
<keyword evidence="3" id="KW-0813">Transport</keyword>
<comment type="subcellular location">
    <subcellularLocation>
        <location evidence="1 12">Mitochondrion inner membrane</location>
        <topology evidence="1 12">Multi-pass membrane protein</topology>
    </subcellularLocation>
</comment>
<reference evidence="13 14" key="1">
    <citation type="submission" date="2023-11" db="EMBL/GenBank/DDBJ databases">
        <title>An acidophilic fungus is an integral part of prey digestion in a carnivorous sundew plant.</title>
        <authorList>
            <person name="Tsai I.J."/>
        </authorList>
    </citation>
    <scope>NUCLEOTIDE SEQUENCE [LARGE SCALE GENOMIC DNA]</scope>
    <source>
        <strain evidence="13">169a</strain>
    </source>
</reference>
<evidence type="ECO:0000256" key="12">
    <source>
        <dbReference type="RuleBase" id="RU364031"/>
    </source>
</evidence>
<evidence type="ECO:0000256" key="8">
    <source>
        <dbReference type="ARBA" id="ARBA00023128"/>
    </source>
</evidence>
<evidence type="ECO:0000256" key="3">
    <source>
        <dbReference type="ARBA" id="ARBA00022448"/>
    </source>
</evidence>
<keyword evidence="6 12" id="KW-0809">Transit peptide</keyword>
<dbReference type="Gene3D" id="1.20.1300.10">
    <property type="entry name" value="Fumarate reductase/succinate dehydrogenase, transmembrane subunit"/>
    <property type="match status" value="1"/>
</dbReference>
<dbReference type="GO" id="GO:0048039">
    <property type="term" value="F:ubiquinone binding"/>
    <property type="evidence" value="ECO:0007669"/>
    <property type="project" value="TreeGrafter"/>
</dbReference>
<dbReference type="GO" id="GO:0006121">
    <property type="term" value="P:mitochondrial electron transport, succinate to ubiquinone"/>
    <property type="evidence" value="ECO:0007669"/>
    <property type="project" value="TreeGrafter"/>
</dbReference>
<keyword evidence="4 12" id="KW-0812">Transmembrane</keyword>
<name>A0AAQ3MAC8_9PEZI</name>
<keyword evidence="5 12" id="KW-0999">Mitochondrion inner membrane</keyword>
<feature type="binding site" description="axial binding residue" evidence="11">
    <location>
        <position position="124"/>
    </location>
    <ligand>
        <name>heme b</name>
        <dbReference type="ChEBI" id="CHEBI:60344"/>
        <note>ligand shared with SDHC</note>
    </ligand>
    <ligandPart>
        <name>Fe</name>
        <dbReference type="ChEBI" id="CHEBI:18248"/>
    </ligandPart>
</feature>
<dbReference type="GO" id="GO:0046872">
    <property type="term" value="F:metal ion binding"/>
    <property type="evidence" value="ECO:0007669"/>
    <property type="project" value="UniProtKB-KW"/>
</dbReference>
<evidence type="ECO:0000313" key="13">
    <source>
        <dbReference type="EMBL" id="WPH04977.1"/>
    </source>
</evidence>
<keyword evidence="9 12" id="KW-0472">Membrane</keyword>
<evidence type="ECO:0000256" key="7">
    <source>
        <dbReference type="ARBA" id="ARBA00022989"/>
    </source>
</evidence>
<comment type="caution">
    <text evidence="12">Lacks conserved residue(s) required for the propagation of feature annotation.</text>
</comment>
<evidence type="ECO:0000256" key="5">
    <source>
        <dbReference type="ARBA" id="ARBA00022792"/>
    </source>
</evidence>
<keyword evidence="11" id="KW-0479">Metal-binding</keyword>
<keyword evidence="8 12" id="KW-0496">Mitochondrion</keyword>
<keyword evidence="11" id="KW-0408">Iron</keyword>
<keyword evidence="7 12" id="KW-1133">Transmembrane helix</keyword>
<dbReference type="CDD" id="cd03496">
    <property type="entry name" value="SQR_TypeC_CybS"/>
    <property type="match status" value="1"/>
</dbReference>
<comment type="similarity">
    <text evidence="2 12">Belongs to the CybS family.</text>
</comment>
<protein>
    <recommendedName>
        <fullName evidence="12">Succinate dehydrogenase [ubiquinone] cytochrome b small subunit</fullName>
    </recommendedName>
</protein>
<dbReference type="SUPFAM" id="SSF81343">
    <property type="entry name" value="Fumarate reductase respiratory complex transmembrane subunits"/>
    <property type="match status" value="1"/>
</dbReference>
<evidence type="ECO:0000256" key="9">
    <source>
        <dbReference type="ARBA" id="ARBA00023136"/>
    </source>
</evidence>
<organism evidence="13 14">
    <name type="scientific">Acrodontium crateriforme</name>
    <dbReference type="NCBI Taxonomy" id="150365"/>
    <lineage>
        <taxon>Eukaryota</taxon>
        <taxon>Fungi</taxon>
        <taxon>Dikarya</taxon>
        <taxon>Ascomycota</taxon>
        <taxon>Pezizomycotina</taxon>
        <taxon>Dothideomycetes</taxon>
        <taxon>Dothideomycetidae</taxon>
        <taxon>Mycosphaerellales</taxon>
        <taxon>Teratosphaeriaceae</taxon>
        <taxon>Acrodontium</taxon>
    </lineage>
</organism>
<dbReference type="InterPro" id="IPR034804">
    <property type="entry name" value="SQR/QFR_C/D"/>
</dbReference>
<evidence type="ECO:0000256" key="2">
    <source>
        <dbReference type="ARBA" id="ARBA00007294"/>
    </source>
</evidence>
<keyword evidence="14" id="KW-1185">Reference proteome</keyword>
<dbReference type="GO" id="GO:0005743">
    <property type="term" value="C:mitochondrial inner membrane"/>
    <property type="evidence" value="ECO:0007669"/>
    <property type="project" value="UniProtKB-SubCell"/>
</dbReference>
<dbReference type="Pfam" id="PF05328">
    <property type="entry name" value="CybS"/>
    <property type="match status" value="1"/>
</dbReference>
<evidence type="ECO:0000313" key="14">
    <source>
        <dbReference type="Proteomes" id="UP001303373"/>
    </source>
</evidence>
<dbReference type="GO" id="GO:0006099">
    <property type="term" value="P:tricarboxylic acid cycle"/>
    <property type="evidence" value="ECO:0007669"/>
    <property type="project" value="TreeGrafter"/>
</dbReference>
<accession>A0AAQ3MAC8</accession>
<proteinExistence type="inferred from homology"/>
<evidence type="ECO:0000256" key="6">
    <source>
        <dbReference type="ARBA" id="ARBA00022946"/>
    </source>
</evidence>
<dbReference type="PANTHER" id="PTHR13337">
    <property type="entry name" value="SUCCINATE DEHYDROGENASE"/>
    <property type="match status" value="1"/>
</dbReference>
<dbReference type="AlphaFoldDB" id="A0AAQ3MAC8"/>
<feature type="binding site" evidence="10">
    <location>
        <position position="136"/>
    </location>
    <ligand>
        <name>a ubiquinone</name>
        <dbReference type="ChEBI" id="CHEBI:16389"/>
        <note>ligand shared with IP/SDHB</note>
    </ligand>
</feature>
<evidence type="ECO:0000256" key="10">
    <source>
        <dbReference type="PIRSR" id="PIRSR607992-1"/>
    </source>
</evidence>
<gene>
    <name evidence="13" type="ORF">R9X50_00787500</name>
</gene>
<dbReference type="GO" id="GO:0020037">
    <property type="term" value="F:heme binding"/>
    <property type="evidence" value="ECO:0007669"/>
    <property type="project" value="TreeGrafter"/>
</dbReference>
<sequence length="184" mass="20342">MAALRTTVLRQVLAAPTQRTLVTSAMPMRFAAQKLAQRPAFSLQRAAFQTSARRSILPPLPQKVRGNVNDAAQIPDVDPTHGSYHWTAERIISVGLIPLTVAPFAAGSLSPLLDGTLCGLIILHTYLGFSSVITDYLPKWRVPLMRKLFDFANFLAVFVVGWGFYEFETNDVGITEAIKRIWTA</sequence>
<evidence type="ECO:0000256" key="11">
    <source>
        <dbReference type="PIRSR" id="PIRSR607992-2"/>
    </source>
</evidence>
<dbReference type="EMBL" id="CP138593">
    <property type="protein sequence ID" value="WPH04977.1"/>
    <property type="molecule type" value="Genomic_DNA"/>
</dbReference>
<feature type="transmembrane region" description="Helical" evidence="12">
    <location>
        <begin position="148"/>
        <end position="165"/>
    </location>
</feature>
<evidence type="ECO:0000256" key="4">
    <source>
        <dbReference type="ARBA" id="ARBA00022692"/>
    </source>
</evidence>
<evidence type="ECO:0000256" key="1">
    <source>
        <dbReference type="ARBA" id="ARBA00004448"/>
    </source>
</evidence>